<dbReference type="InterPro" id="IPR010359">
    <property type="entry name" value="IrrE_HExxH"/>
</dbReference>
<dbReference type="EMBL" id="JBHSRJ010000006">
    <property type="protein sequence ID" value="MFC6044864.1"/>
    <property type="molecule type" value="Genomic_DNA"/>
</dbReference>
<protein>
    <submittedName>
        <fullName evidence="4">ArdC-like ssDNA-binding domain-containing protein</fullName>
    </submittedName>
</protein>
<dbReference type="Pfam" id="PF08401">
    <property type="entry name" value="ArdcN"/>
    <property type="match status" value="1"/>
</dbReference>
<gene>
    <name evidence="4" type="ORF">ACFPYL_17370</name>
</gene>
<dbReference type="Proteomes" id="UP001596135">
    <property type="component" value="Unassembled WGS sequence"/>
</dbReference>
<evidence type="ECO:0000259" key="3">
    <source>
        <dbReference type="Pfam" id="PF08401"/>
    </source>
</evidence>
<evidence type="ECO:0000256" key="1">
    <source>
        <dbReference type="SAM" id="MobiDB-lite"/>
    </source>
</evidence>
<evidence type="ECO:0000313" key="5">
    <source>
        <dbReference type="Proteomes" id="UP001596135"/>
    </source>
</evidence>
<keyword evidence="5" id="KW-1185">Reference proteome</keyword>
<name>A0ABW1LLW6_9ACTN</name>
<feature type="region of interest" description="Disordered" evidence="1">
    <location>
        <begin position="1"/>
        <end position="36"/>
    </location>
</feature>
<evidence type="ECO:0000259" key="2">
    <source>
        <dbReference type="Pfam" id="PF06114"/>
    </source>
</evidence>
<accession>A0ABW1LLW6</accession>
<proteinExistence type="predicted"/>
<evidence type="ECO:0000313" key="4">
    <source>
        <dbReference type="EMBL" id="MFC6044864.1"/>
    </source>
</evidence>
<feature type="compositionally biased region" description="Basic residues" evidence="1">
    <location>
        <begin position="7"/>
        <end position="28"/>
    </location>
</feature>
<reference evidence="5" key="1">
    <citation type="journal article" date="2019" name="Int. J. Syst. Evol. Microbiol.">
        <title>The Global Catalogue of Microorganisms (GCM) 10K type strain sequencing project: providing services to taxonomists for standard genome sequencing and annotation.</title>
        <authorList>
            <consortium name="The Broad Institute Genomics Platform"/>
            <consortium name="The Broad Institute Genome Sequencing Center for Infectious Disease"/>
            <person name="Wu L."/>
            <person name="Ma J."/>
        </authorList>
    </citation>
    <scope>NUCLEOTIDE SEQUENCE [LARGE SCALE GENOMIC DNA]</scope>
    <source>
        <strain evidence="5">CCUG 54522</strain>
    </source>
</reference>
<feature type="domain" description="IrrE N-terminal-like" evidence="2">
    <location>
        <begin position="186"/>
        <end position="265"/>
    </location>
</feature>
<sequence>MATATKPKTKPKTKKGRKAARKPPRKGRKTPEQRQAEAKALHDTLTAQVEALTTTEQWAAFLRFAGSFHDYSLNNLLLILAQCPHATAVAGFRQWQAKGRQVRKGERAIKIYGFSTKTVTTRDEETGEEEQKKLARYPVLSVFDVSQTDPIEGFDGGYDPSHLAHALTGEDPVGIYDAFATHMRSLGWTVEVEPIPGGMNGYTTTDGTRRTVVDSELAPAQRAKTMLHEAGHATLHVDEAGEWAADEPYVAHRGRFECEAESVAYVLAGMAGLDTSDYSVGYIATWTGGDLDAVRASAENVLRAVHALAHALPDASATSVTVETTGEGSGDE</sequence>
<comment type="caution">
    <text evidence="4">The sequence shown here is derived from an EMBL/GenBank/DDBJ whole genome shotgun (WGS) entry which is preliminary data.</text>
</comment>
<dbReference type="RefSeq" id="WP_379157028.1">
    <property type="nucleotide sequence ID" value="NZ_JBHSRJ010000006.1"/>
</dbReference>
<feature type="domain" description="N-terminal" evidence="3">
    <location>
        <begin position="38"/>
        <end position="144"/>
    </location>
</feature>
<dbReference type="InterPro" id="IPR013610">
    <property type="entry name" value="ArdC_N"/>
</dbReference>
<dbReference type="Pfam" id="PF06114">
    <property type="entry name" value="Peptidase_M78"/>
    <property type="match status" value="1"/>
</dbReference>
<organism evidence="4 5">
    <name type="scientific">Nocardioides hankookensis</name>
    <dbReference type="NCBI Taxonomy" id="443157"/>
    <lineage>
        <taxon>Bacteria</taxon>
        <taxon>Bacillati</taxon>
        <taxon>Actinomycetota</taxon>
        <taxon>Actinomycetes</taxon>
        <taxon>Propionibacteriales</taxon>
        <taxon>Nocardioidaceae</taxon>
        <taxon>Nocardioides</taxon>
    </lineage>
</organism>